<comment type="caution">
    <text evidence="1">The sequence shown here is derived from an EMBL/GenBank/DDBJ whole genome shotgun (WGS) entry which is preliminary data.</text>
</comment>
<name>A0ABQ9TFB4_SAGOE</name>
<protein>
    <recommendedName>
        <fullName evidence="3">Ig-like domain-containing protein</fullName>
    </recommendedName>
</protein>
<organism evidence="1 2">
    <name type="scientific">Saguinus oedipus</name>
    <name type="common">Cotton-top tamarin</name>
    <name type="synonym">Oedipomidas oedipus</name>
    <dbReference type="NCBI Taxonomy" id="9490"/>
    <lineage>
        <taxon>Eukaryota</taxon>
        <taxon>Metazoa</taxon>
        <taxon>Chordata</taxon>
        <taxon>Craniata</taxon>
        <taxon>Vertebrata</taxon>
        <taxon>Euteleostomi</taxon>
        <taxon>Mammalia</taxon>
        <taxon>Eutheria</taxon>
        <taxon>Euarchontoglires</taxon>
        <taxon>Primates</taxon>
        <taxon>Haplorrhini</taxon>
        <taxon>Platyrrhini</taxon>
        <taxon>Cebidae</taxon>
        <taxon>Callitrichinae</taxon>
        <taxon>Saguinus</taxon>
    </lineage>
</organism>
<reference evidence="1 2" key="1">
    <citation type="submission" date="2023-05" db="EMBL/GenBank/DDBJ databases">
        <title>B98-5 Cell Line De Novo Hybrid Assembly: An Optical Mapping Approach.</title>
        <authorList>
            <person name="Kananen K."/>
            <person name="Auerbach J.A."/>
            <person name="Kautto E."/>
            <person name="Blachly J.S."/>
        </authorList>
    </citation>
    <scope>NUCLEOTIDE SEQUENCE [LARGE SCALE GENOMIC DNA]</scope>
    <source>
        <strain evidence="1">B95-8</strain>
        <tissue evidence="1">Cell line</tissue>
    </source>
</reference>
<gene>
    <name evidence="1" type="ORF">P7K49_038669</name>
</gene>
<dbReference type="Proteomes" id="UP001266305">
    <property type="component" value="Unassembled WGS sequence"/>
</dbReference>
<sequence length="203" mass="22385">MLPGHSLAPPEDKRDTVTLECLVAGLPSWGLGCLSKDCPVLATHPRLPHMHTHKAPHSGSQHPFGEEAARQMETSALVITLSRTHPRRQGGRGLLRRWRNVSLLSFEEGKQKSLALHSGLTLSWVLTLLGSPTFWHCFRPGCHRKAGLKKSSPLLLPLLNHHCDDSVPLAGAPELPPGLEAAINCQINLELYASYVYRQVDIR</sequence>
<evidence type="ECO:0008006" key="3">
    <source>
        <dbReference type="Google" id="ProtNLM"/>
    </source>
</evidence>
<dbReference type="EMBL" id="JASSZA010000023">
    <property type="protein sequence ID" value="KAK2083433.1"/>
    <property type="molecule type" value="Genomic_DNA"/>
</dbReference>
<proteinExistence type="predicted"/>
<evidence type="ECO:0000313" key="1">
    <source>
        <dbReference type="EMBL" id="KAK2083433.1"/>
    </source>
</evidence>
<keyword evidence="2" id="KW-1185">Reference proteome</keyword>
<evidence type="ECO:0000313" key="2">
    <source>
        <dbReference type="Proteomes" id="UP001266305"/>
    </source>
</evidence>
<accession>A0ABQ9TFB4</accession>